<keyword evidence="3" id="KW-1185">Reference proteome</keyword>
<dbReference type="EMBL" id="MU128935">
    <property type="protein sequence ID" value="KAF9516963.1"/>
    <property type="molecule type" value="Genomic_DNA"/>
</dbReference>
<feature type="region of interest" description="Disordered" evidence="1">
    <location>
        <begin position="95"/>
        <end position="122"/>
    </location>
</feature>
<reference evidence="2" key="1">
    <citation type="journal article" date="2020" name="Nat. Commun.">
        <title>Large-scale genome sequencing of mycorrhizal fungi provides insights into the early evolution of symbiotic traits.</title>
        <authorList>
            <person name="Miyauchi S."/>
            <person name="Kiss E."/>
            <person name="Kuo A."/>
            <person name="Drula E."/>
            <person name="Kohler A."/>
            <person name="Sanchez-Garcia M."/>
            <person name="Morin E."/>
            <person name="Andreopoulos B."/>
            <person name="Barry K.W."/>
            <person name="Bonito G."/>
            <person name="Buee M."/>
            <person name="Carver A."/>
            <person name="Chen C."/>
            <person name="Cichocki N."/>
            <person name="Clum A."/>
            <person name="Culley D."/>
            <person name="Crous P.W."/>
            <person name="Fauchery L."/>
            <person name="Girlanda M."/>
            <person name="Hayes R.D."/>
            <person name="Keri Z."/>
            <person name="LaButti K."/>
            <person name="Lipzen A."/>
            <person name="Lombard V."/>
            <person name="Magnuson J."/>
            <person name="Maillard F."/>
            <person name="Murat C."/>
            <person name="Nolan M."/>
            <person name="Ohm R.A."/>
            <person name="Pangilinan J."/>
            <person name="Pereira M.F."/>
            <person name="Perotto S."/>
            <person name="Peter M."/>
            <person name="Pfister S."/>
            <person name="Riley R."/>
            <person name="Sitrit Y."/>
            <person name="Stielow J.B."/>
            <person name="Szollosi G."/>
            <person name="Zifcakova L."/>
            <person name="Stursova M."/>
            <person name="Spatafora J.W."/>
            <person name="Tedersoo L."/>
            <person name="Vaario L.M."/>
            <person name="Yamada A."/>
            <person name="Yan M."/>
            <person name="Wang P."/>
            <person name="Xu J."/>
            <person name="Bruns T."/>
            <person name="Baldrian P."/>
            <person name="Vilgalys R."/>
            <person name="Dunand C."/>
            <person name="Henrissat B."/>
            <person name="Grigoriev I.V."/>
            <person name="Hibbett D."/>
            <person name="Nagy L.G."/>
            <person name="Martin F.M."/>
        </authorList>
    </citation>
    <scope>NUCLEOTIDE SEQUENCE</scope>
    <source>
        <strain evidence="2">UP504</strain>
    </source>
</reference>
<proteinExistence type="predicted"/>
<comment type="caution">
    <text evidence="2">The sequence shown here is derived from an EMBL/GenBank/DDBJ whole genome shotgun (WGS) entry which is preliminary data.</text>
</comment>
<protein>
    <submittedName>
        <fullName evidence="2">Uncharacterized protein</fullName>
    </submittedName>
</protein>
<evidence type="ECO:0000313" key="2">
    <source>
        <dbReference type="EMBL" id="KAF9516963.1"/>
    </source>
</evidence>
<organism evidence="2 3">
    <name type="scientific">Hydnum rufescens UP504</name>
    <dbReference type="NCBI Taxonomy" id="1448309"/>
    <lineage>
        <taxon>Eukaryota</taxon>
        <taxon>Fungi</taxon>
        <taxon>Dikarya</taxon>
        <taxon>Basidiomycota</taxon>
        <taxon>Agaricomycotina</taxon>
        <taxon>Agaricomycetes</taxon>
        <taxon>Cantharellales</taxon>
        <taxon>Hydnaceae</taxon>
        <taxon>Hydnum</taxon>
    </lineage>
</organism>
<dbReference type="AlphaFoldDB" id="A0A9P6B3C6"/>
<evidence type="ECO:0000313" key="3">
    <source>
        <dbReference type="Proteomes" id="UP000886523"/>
    </source>
</evidence>
<accession>A0A9P6B3C6</accession>
<gene>
    <name evidence="2" type="ORF">BS47DRAFT_1359951</name>
</gene>
<sequence>MCPHAPQKLLTSNNGPSVNVEAITSDVVPKRPPIIVSAQSPTPPTKPLRGLPYRAPSTWGPRRGAPVQAPKVEAEAVIREGGLLHPGKFKMVKDRQESYPLSTTPPLLRPEPRFRSPQGSPLSFTKAKAIKTPGAPRKNGKMATNLQAIEDIVRLEYCVVDVPSKPHSNRRVMRATPIETVVAAEYVVVNFDGDRDCP</sequence>
<dbReference type="Proteomes" id="UP000886523">
    <property type="component" value="Unassembled WGS sequence"/>
</dbReference>
<evidence type="ECO:0000256" key="1">
    <source>
        <dbReference type="SAM" id="MobiDB-lite"/>
    </source>
</evidence>
<name>A0A9P6B3C6_9AGAM</name>